<keyword evidence="6" id="KW-0479">Metal-binding</keyword>
<evidence type="ECO:0000256" key="11">
    <source>
        <dbReference type="ARBA" id="ARBA00049893"/>
    </source>
</evidence>
<evidence type="ECO:0000256" key="4">
    <source>
        <dbReference type="ARBA" id="ARBA00007353"/>
    </source>
</evidence>
<evidence type="ECO:0000256" key="3">
    <source>
        <dbReference type="ARBA" id="ARBA00003215"/>
    </source>
</evidence>
<comment type="catalytic activity">
    <reaction evidence="10">
        <text>adenosine + phosphate = alpha-D-ribose 1-phosphate + adenine</text>
        <dbReference type="Rhea" id="RHEA:27642"/>
        <dbReference type="ChEBI" id="CHEBI:16335"/>
        <dbReference type="ChEBI" id="CHEBI:16708"/>
        <dbReference type="ChEBI" id="CHEBI:43474"/>
        <dbReference type="ChEBI" id="CHEBI:57720"/>
        <dbReference type="EC" id="2.4.2.1"/>
    </reaction>
    <physiologicalReaction direction="left-to-right" evidence="10">
        <dbReference type="Rhea" id="RHEA:27643"/>
    </physiologicalReaction>
</comment>
<comment type="catalytic activity">
    <reaction evidence="11">
        <text>S-methyl-5'-thioadenosine + phosphate = 5-(methylsulfanyl)-alpha-D-ribose 1-phosphate + adenine</text>
        <dbReference type="Rhea" id="RHEA:11852"/>
        <dbReference type="ChEBI" id="CHEBI:16708"/>
        <dbReference type="ChEBI" id="CHEBI:17509"/>
        <dbReference type="ChEBI" id="CHEBI:43474"/>
        <dbReference type="ChEBI" id="CHEBI:58533"/>
        <dbReference type="EC" id="2.4.2.28"/>
    </reaction>
    <physiologicalReaction direction="left-to-right" evidence="11">
        <dbReference type="Rhea" id="RHEA:11853"/>
    </physiologicalReaction>
</comment>
<evidence type="ECO:0000256" key="2">
    <source>
        <dbReference type="ARBA" id="ARBA00001947"/>
    </source>
</evidence>
<dbReference type="AlphaFoldDB" id="A0A4Y8PTU9"/>
<protein>
    <recommendedName>
        <fullName evidence="12">Purine nucleoside phosphorylase</fullName>
    </recommendedName>
</protein>
<dbReference type="GO" id="GO:0016787">
    <property type="term" value="F:hydrolase activity"/>
    <property type="evidence" value="ECO:0007669"/>
    <property type="project" value="UniProtKB-KW"/>
</dbReference>
<dbReference type="OrthoDB" id="4279at2"/>
<dbReference type="InterPro" id="IPR011324">
    <property type="entry name" value="Cytotoxic_necrot_fac-like_cat"/>
</dbReference>
<reference evidence="14 15" key="1">
    <citation type="submission" date="2017-03" db="EMBL/GenBank/DDBJ databases">
        <title>Isolation of Levoglucosan Utilizing Bacteria.</title>
        <authorList>
            <person name="Arya A.S."/>
        </authorList>
    </citation>
    <scope>NUCLEOTIDE SEQUENCE [LARGE SCALE GENOMIC DNA]</scope>
    <source>
        <strain evidence="14 15">MEC069</strain>
    </source>
</reference>
<dbReference type="InterPro" id="IPR038371">
    <property type="entry name" value="Cu_polyphenol_OxRdtase_sf"/>
</dbReference>
<evidence type="ECO:0000256" key="8">
    <source>
        <dbReference type="ARBA" id="ARBA00022833"/>
    </source>
</evidence>
<gene>
    <name evidence="14" type="ORF">B5M42_20350</name>
</gene>
<keyword evidence="7" id="KW-0378">Hydrolase</keyword>
<dbReference type="NCBIfam" id="TIGR00726">
    <property type="entry name" value="peptidoglycan editing factor PgeF"/>
    <property type="match status" value="1"/>
</dbReference>
<comment type="cofactor">
    <cofactor evidence="2">
        <name>Zn(2+)</name>
        <dbReference type="ChEBI" id="CHEBI:29105"/>
    </cofactor>
</comment>
<comment type="function">
    <text evidence="3">Purine nucleoside enzyme that catalyzes the phosphorolysis of adenosine and inosine nucleosides, yielding D-ribose 1-phosphate and the respective free bases, adenine and hypoxanthine. Also catalyzes the phosphorolysis of S-methyl-5'-thioadenosine into adenine and S-methyl-5-thio-alpha-D-ribose 1-phosphate. Also has adenosine deaminase activity.</text>
</comment>
<comment type="caution">
    <text evidence="14">The sequence shown here is derived from an EMBL/GenBank/DDBJ whole genome shotgun (WGS) entry which is preliminary data.</text>
</comment>
<evidence type="ECO:0000256" key="6">
    <source>
        <dbReference type="ARBA" id="ARBA00022723"/>
    </source>
</evidence>
<keyword evidence="8" id="KW-0862">Zinc</keyword>
<accession>A0A4Y8PTU9</accession>
<proteinExistence type="inferred from homology"/>
<feature type="compositionally biased region" description="Low complexity" evidence="13">
    <location>
        <begin position="16"/>
        <end position="35"/>
    </location>
</feature>
<dbReference type="CDD" id="cd16833">
    <property type="entry name" value="YfiH"/>
    <property type="match status" value="1"/>
</dbReference>
<evidence type="ECO:0000256" key="9">
    <source>
        <dbReference type="ARBA" id="ARBA00047989"/>
    </source>
</evidence>
<sequence length="307" mass="32255">MASGAEPPQGEAELRAAGGASSDAHGAAGHPRAGGRQPGEAELPQLLRLRWPGVSAGFTTRRGGVSRPPFASLNGGLHVGDDPADVVANRERLAASIGRPFAACTYAEQVHGTKVLVATHEHRGRGRATREDAVQGTDAFVTAERGLVLCTQFADCVPLFIHDPVRQVVGLAHAGWKGSVLNIAQATVSAMARAFGSRPQELRAAVGPSIGVCCYEVDATVADRVREALAAAGAAPQAEAAVLQPRPNGKFMLNLQEFNRNLLEQAGILSPCIEVTQLCTSCRTDLFFSHRKEGGSTGRMIAWIALE</sequence>
<dbReference type="Proteomes" id="UP000298246">
    <property type="component" value="Unassembled WGS sequence"/>
</dbReference>
<evidence type="ECO:0000256" key="13">
    <source>
        <dbReference type="SAM" id="MobiDB-lite"/>
    </source>
</evidence>
<comment type="similarity">
    <text evidence="4 12">Belongs to the purine nucleoside phosphorylase YfiH/LACC1 family.</text>
</comment>
<feature type="region of interest" description="Disordered" evidence="13">
    <location>
        <begin position="1"/>
        <end position="39"/>
    </location>
</feature>
<evidence type="ECO:0000256" key="10">
    <source>
        <dbReference type="ARBA" id="ARBA00048968"/>
    </source>
</evidence>
<comment type="catalytic activity">
    <reaction evidence="1">
        <text>inosine + phosphate = alpha-D-ribose 1-phosphate + hypoxanthine</text>
        <dbReference type="Rhea" id="RHEA:27646"/>
        <dbReference type="ChEBI" id="CHEBI:17368"/>
        <dbReference type="ChEBI" id="CHEBI:17596"/>
        <dbReference type="ChEBI" id="CHEBI:43474"/>
        <dbReference type="ChEBI" id="CHEBI:57720"/>
        <dbReference type="EC" id="2.4.2.1"/>
    </reaction>
    <physiologicalReaction direction="left-to-right" evidence="1">
        <dbReference type="Rhea" id="RHEA:27647"/>
    </physiologicalReaction>
</comment>
<evidence type="ECO:0000256" key="5">
    <source>
        <dbReference type="ARBA" id="ARBA00022679"/>
    </source>
</evidence>
<keyword evidence="15" id="KW-1185">Reference proteome</keyword>
<dbReference type="SUPFAM" id="SSF64438">
    <property type="entry name" value="CNF1/YfiH-like putative cysteine hydrolases"/>
    <property type="match status" value="1"/>
</dbReference>
<dbReference type="Pfam" id="PF02578">
    <property type="entry name" value="Cu-oxidase_4"/>
    <property type="match status" value="1"/>
</dbReference>
<dbReference type="InterPro" id="IPR003730">
    <property type="entry name" value="Cu_polyphenol_OxRdtase"/>
</dbReference>
<evidence type="ECO:0000256" key="12">
    <source>
        <dbReference type="RuleBase" id="RU361274"/>
    </source>
</evidence>
<evidence type="ECO:0000256" key="7">
    <source>
        <dbReference type="ARBA" id="ARBA00022801"/>
    </source>
</evidence>
<dbReference type="PANTHER" id="PTHR30616">
    <property type="entry name" value="UNCHARACTERIZED PROTEIN YFIH"/>
    <property type="match status" value="1"/>
</dbReference>
<dbReference type="GO" id="GO:0005507">
    <property type="term" value="F:copper ion binding"/>
    <property type="evidence" value="ECO:0007669"/>
    <property type="project" value="TreeGrafter"/>
</dbReference>
<evidence type="ECO:0000313" key="15">
    <source>
        <dbReference type="Proteomes" id="UP000298246"/>
    </source>
</evidence>
<dbReference type="EMBL" id="MYFO01000035">
    <property type="protein sequence ID" value="TFE84406.1"/>
    <property type="molecule type" value="Genomic_DNA"/>
</dbReference>
<dbReference type="PANTHER" id="PTHR30616:SF2">
    <property type="entry name" value="PURINE NUCLEOSIDE PHOSPHORYLASE LACC1"/>
    <property type="match status" value="1"/>
</dbReference>
<comment type="catalytic activity">
    <reaction evidence="9">
        <text>adenosine + H2O + H(+) = inosine + NH4(+)</text>
        <dbReference type="Rhea" id="RHEA:24408"/>
        <dbReference type="ChEBI" id="CHEBI:15377"/>
        <dbReference type="ChEBI" id="CHEBI:15378"/>
        <dbReference type="ChEBI" id="CHEBI:16335"/>
        <dbReference type="ChEBI" id="CHEBI:17596"/>
        <dbReference type="ChEBI" id="CHEBI:28938"/>
        <dbReference type="EC" id="3.5.4.4"/>
    </reaction>
    <physiologicalReaction direction="left-to-right" evidence="9">
        <dbReference type="Rhea" id="RHEA:24409"/>
    </physiologicalReaction>
</comment>
<evidence type="ECO:0000256" key="1">
    <source>
        <dbReference type="ARBA" id="ARBA00000553"/>
    </source>
</evidence>
<name>A0A4Y8PTU9_9BACL</name>
<evidence type="ECO:0000313" key="14">
    <source>
        <dbReference type="EMBL" id="TFE84406.1"/>
    </source>
</evidence>
<keyword evidence="5" id="KW-0808">Transferase</keyword>
<dbReference type="Gene3D" id="3.60.140.10">
    <property type="entry name" value="CNF1/YfiH-like putative cysteine hydrolases"/>
    <property type="match status" value="1"/>
</dbReference>
<organism evidence="14 15">
    <name type="scientific">Paenibacillus athensensis</name>
    <dbReference type="NCBI Taxonomy" id="1967502"/>
    <lineage>
        <taxon>Bacteria</taxon>
        <taxon>Bacillati</taxon>
        <taxon>Bacillota</taxon>
        <taxon>Bacilli</taxon>
        <taxon>Bacillales</taxon>
        <taxon>Paenibacillaceae</taxon>
        <taxon>Paenibacillus</taxon>
    </lineage>
</organism>
<dbReference type="GO" id="GO:0017061">
    <property type="term" value="F:S-methyl-5-thioadenosine phosphorylase activity"/>
    <property type="evidence" value="ECO:0007669"/>
    <property type="project" value="UniProtKB-EC"/>
</dbReference>